<dbReference type="Pfam" id="PF13717">
    <property type="entry name" value="Zn_ribbon_4"/>
    <property type="match status" value="1"/>
</dbReference>
<reference evidence="3 4" key="1">
    <citation type="submission" date="2020-05" db="EMBL/GenBank/DDBJ databases">
        <title>Complete genome sequence of Gemmatimonas greenlandica TET16.</title>
        <authorList>
            <person name="Zeng Y."/>
        </authorList>
    </citation>
    <scope>NUCLEOTIDE SEQUENCE [LARGE SCALE GENOMIC DNA]</scope>
    <source>
        <strain evidence="3 4">TET16</strain>
    </source>
</reference>
<name>A0A6M4IQK4_9BACT</name>
<proteinExistence type="predicted"/>
<evidence type="ECO:0000256" key="1">
    <source>
        <dbReference type="SAM" id="MobiDB-lite"/>
    </source>
</evidence>
<dbReference type="KEGG" id="ggr:HKW67_06165"/>
<dbReference type="AlphaFoldDB" id="A0A6M4IQK4"/>
<dbReference type="Proteomes" id="UP000500938">
    <property type="component" value="Chromosome"/>
</dbReference>
<evidence type="ECO:0000313" key="3">
    <source>
        <dbReference type="EMBL" id="QJR35122.1"/>
    </source>
</evidence>
<feature type="compositionally biased region" description="Low complexity" evidence="1">
    <location>
        <begin position="107"/>
        <end position="127"/>
    </location>
</feature>
<dbReference type="RefSeq" id="WP_171224551.1">
    <property type="nucleotide sequence ID" value="NZ_CP053085.1"/>
</dbReference>
<evidence type="ECO:0000313" key="4">
    <source>
        <dbReference type="Proteomes" id="UP000500938"/>
    </source>
</evidence>
<evidence type="ECO:0000259" key="2">
    <source>
        <dbReference type="Pfam" id="PF13717"/>
    </source>
</evidence>
<dbReference type="NCBIfam" id="TIGR02098">
    <property type="entry name" value="MJ0042_CXXC"/>
    <property type="match status" value="1"/>
</dbReference>
<gene>
    <name evidence="3" type="ORF">HKW67_06165</name>
</gene>
<sequence>MTVSCPDCKSVFRVDPAKVPATGVRARCSVCGGVIAIGGGTLPVSVTPASSSAAVAPFGNGQSRLTPIATTPATAPLPQTASVMTPPAPATVPAAYQPAGASTATSTATFTPATTTPLSSPATATPALGKRPINPFLRADPAQRARRLARALVSDLVAYHPQKRDEGLRDGTLRQLFREEIKKSYEEYVEQVGRDVAEHSPYFQEALNEILAGGRRLF</sequence>
<accession>A0A6M4IQK4</accession>
<protein>
    <recommendedName>
        <fullName evidence="2">Zinc finger/thioredoxin putative domain-containing protein</fullName>
    </recommendedName>
</protein>
<organism evidence="3 4">
    <name type="scientific">Gemmatimonas groenlandica</name>
    <dbReference type="NCBI Taxonomy" id="2732249"/>
    <lineage>
        <taxon>Bacteria</taxon>
        <taxon>Pseudomonadati</taxon>
        <taxon>Gemmatimonadota</taxon>
        <taxon>Gemmatimonadia</taxon>
        <taxon>Gemmatimonadales</taxon>
        <taxon>Gemmatimonadaceae</taxon>
        <taxon>Gemmatimonas</taxon>
    </lineage>
</organism>
<feature type="region of interest" description="Disordered" evidence="1">
    <location>
        <begin position="107"/>
        <end position="133"/>
    </location>
</feature>
<feature type="domain" description="Zinc finger/thioredoxin putative" evidence="2">
    <location>
        <begin position="1"/>
        <end position="34"/>
    </location>
</feature>
<keyword evidence="4" id="KW-1185">Reference proteome</keyword>
<dbReference type="EMBL" id="CP053085">
    <property type="protein sequence ID" value="QJR35122.1"/>
    <property type="molecule type" value="Genomic_DNA"/>
</dbReference>
<dbReference type="InterPro" id="IPR011723">
    <property type="entry name" value="Znf/thioredoxin_put"/>
</dbReference>